<reference evidence="5 6" key="1">
    <citation type="submission" date="2019-07" db="EMBL/GenBank/DDBJ databases">
        <title>Genomic Encyclopedia of Archaeal and Bacterial Type Strains, Phase II (KMG-II): from individual species to whole genera.</title>
        <authorList>
            <person name="Goeker M."/>
        </authorList>
    </citation>
    <scope>NUCLEOTIDE SEQUENCE [LARGE SCALE GENOMIC DNA]</scope>
    <source>
        <strain evidence="5 6">DSM 46842</strain>
    </source>
</reference>
<feature type="region of interest" description="Disordered" evidence="3">
    <location>
        <begin position="1"/>
        <end position="31"/>
    </location>
</feature>
<protein>
    <recommendedName>
        <fullName evidence="2">Anti-sigma factor antagonist</fullName>
    </recommendedName>
</protein>
<dbReference type="Proteomes" id="UP000322499">
    <property type="component" value="Unassembled WGS sequence"/>
</dbReference>
<evidence type="ECO:0000256" key="2">
    <source>
        <dbReference type="RuleBase" id="RU003749"/>
    </source>
</evidence>
<evidence type="ECO:0000256" key="3">
    <source>
        <dbReference type="SAM" id="MobiDB-lite"/>
    </source>
</evidence>
<comment type="similarity">
    <text evidence="1 2">Belongs to the anti-sigma-factor antagonist family.</text>
</comment>
<organism evidence="5 6">
    <name type="scientific">Blastococcus xanthinilyticus</name>
    <dbReference type="NCBI Taxonomy" id="1564164"/>
    <lineage>
        <taxon>Bacteria</taxon>
        <taxon>Bacillati</taxon>
        <taxon>Actinomycetota</taxon>
        <taxon>Actinomycetes</taxon>
        <taxon>Geodermatophilales</taxon>
        <taxon>Geodermatophilaceae</taxon>
        <taxon>Blastococcus</taxon>
    </lineage>
</organism>
<evidence type="ECO:0000259" key="4">
    <source>
        <dbReference type="PROSITE" id="PS50801"/>
    </source>
</evidence>
<evidence type="ECO:0000313" key="6">
    <source>
        <dbReference type="Proteomes" id="UP000322499"/>
    </source>
</evidence>
<evidence type="ECO:0000313" key="5">
    <source>
        <dbReference type="EMBL" id="TYP90690.1"/>
    </source>
</evidence>
<dbReference type="InterPro" id="IPR036513">
    <property type="entry name" value="STAS_dom_sf"/>
</dbReference>
<dbReference type="PROSITE" id="PS50801">
    <property type="entry name" value="STAS"/>
    <property type="match status" value="1"/>
</dbReference>
<dbReference type="EMBL" id="VNHW01000001">
    <property type="protein sequence ID" value="TYP90690.1"/>
    <property type="molecule type" value="Genomic_DNA"/>
</dbReference>
<dbReference type="InterPro" id="IPR003658">
    <property type="entry name" value="Anti-sigma_ant"/>
</dbReference>
<gene>
    <name evidence="5" type="ORF">BD833_101408</name>
</gene>
<dbReference type="GO" id="GO:0043856">
    <property type="term" value="F:anti-sigma factor antagonist activity"/>
    <property type="evidence" value="ECO:0007669"/>
    <property type="project" value="InterPro"/>
</dbReference>
<evidence type="ECO:0000256" key="1">
    <source>
        <dbReference type="ARBA" id="ARBA00009013"/>
    </source>
</evidence>
<name>A0A5S5D414_9ACTN</name>
<dbReference type="RefSeq" id="WP_243737387.1">
    <property type="nucleotide sequence ID" value="NZ_VNHW01000001.1"/>
</dbReference>
<dbReference type="SUPFAM" id="SSF52091">
    <property type="entry name" value="SpoIIaa-like"/>
    <property type="match status" value="1"/>
</dbReference>
<proteinExistence type="inferred from homology"/>
<dbReference type="CDD" id="cd07043">
    <property type="entry name" value="STAS_anti-anti-sigma_factors"/>
    <property type="match status" value="1"/>
</dbReference>
<feature type="domain" description="STAS" evidence="4">
    <location>
        <begin position="44"/>
        <end position="125"/>
    </location>
</feature>
<sequence length="156" mass="16381">MKRASAGQDVPVEETTNAAPHASPEGSAAEPVVGHVVEGDTARLTVSGELTDTARRPLVRIVTDLLLAEQSLRRLELDLREVTFMGSAGLAVLVQLQKLGVPRAIETVLVEPPPSVARPLQLTGLWHRFTIVEADGGGVAEQAPDGGPGSRGTEHS</sequence>
<keyword evidence="6" id="KW-1185">Reference proteome</keyword>
<comment type="caution">
    <text evidence="5">The sequence shown here is derived from an EMBL/GenBank/DDBJ whole genome shotgun (WGS) entry which is preliminary data.</text>
</comment>
<feature type="region of interest" description="Disordered" evidence="3">
    <location>
        <begin position="137"/>
        <end position="156"/>
    </location>
</feature>
<dbReference type="Gene3D" id="3.30.750.24">
    <property type="entry name" value="STAS domain"/>
    <property type="match status" value="1"/>
</dbReference>
<dbReference type="AlphaFoldDB" id="A0A5S5D414"/>
<dbReference type="NCBIfam" id="TIGR00377">
    <property type="entry name" value="ant_ant_sig"/>
    <property type="match status" value="1"/>
</dbReference>
<accession>A0A5S5D414</accession>
<dbReference type="Pfam" id="PF01740">
    <property type="entry name" value="STAS"/>
    <property type="match status" value="1"/>
</dbReference>
<dbReference type="InterPro" id="IPR002645">
    <property type="entry name" value="STAS_dom"/>
</dbReference>